<evidence type="ECO:0000313" key="10">
    <source>
        <dbReference type="Proteomes" id="UP000482653"/>
    </source>
</evidence>
<dbReference type="Proteomes" id="UP000482653">
    <property type="component" value="Unassembled WGS sequence"/>
</dbReference>
<dbReference type="Proteomes" id="UP000283341">
    <property type="component" value="Unassembled WGS sequence"/>
</dbReference>
<evidence type="ECO:0000313" key="2">
    <source>
        <dbReference type="EMBL" id="KAA5408955.1"/>
    </source>
</evidence>
<dbReference type="Proteomes" id="UP001221924">
    <property type="component" value="Unassembled WGS sequence"/>
</dbReference>
<dbReference type="PATRIC" id="fig|246787.4.peg.3495"/>
<dbReference type="Proteomes" id="UP001266995">
    <property type="component" value="Unassembled WGS sequence"/>
</dbReference>
<evidence type="ECO:0000313" key="3">
    <source>
        <dbReference type="EMBL" id="KAA5422083.1"/>
    </source>
</evidence>
<sequence length="127" mass="14605">MQGKHLYEYAVIRLVPKVEREEFFNVGVILFSKRAGYIKSVCQVNEDKLKLYVSEVDRELVFAHLDVFNKICSGAKDGGPIAQLDVPERFRWLTAVRSSCIQTSRPHAGFSDDLDRTLERLFKELVL</sequence>
<dbReference type="EMBL" id="CP012801">
    <property type="protein sequence ID" value="ALJ60609.1"/>
    <property type="molecule type" value="Genomic_DNA"/>
</dbReference>
<reference evidence="5" key="5">
    <citation type="submission" date="2023-08" db="EMBL/GenBank/DDBJ databases">
        <title>Reintroducing virulent viruses to syntetic microbiomes.</title>
        <authorList>
            <person name="Wilde J."/>
            <person name="Boyes R."/>
            <person name="Robinson A.V."/>
            <person name="Daisley B.A."/>
            <person name="Allen-Vercoe E."/>
        </authorList>
    </citation>
    <scope>NUCLEOTIDE SEQUENCE</scope>
    <source>
        <strain evidence="5">225I_12FAA</strain>
    </source>
</reference>
<dbReference type="EMBL" id="JAVSNH010000002">
    <property type="protein sequence ID" value="MDT4513926.1"/>
    <property type="molecule type" value="Genomic_DNA"/>
</dbReference>
<dbReference type="InterPro" id="IPR021398">
    <property type="entry name" value="DUF3037"/>
</dbReference>
<dbReference type="EMBL" id="VVYX01000003">
    <property type="protein sequence ID" value="KAA5422083.1"/>
    <property type="molecule type" value="Genomic_DNA"/>
</dbReference>
<dbReference type="Pfam" id="PF11236">
    <property type="entry name" value="DUF3037"/>
    <property type="match status" value="1"/>
</dbReference>
<reference evidence="1 7" key="1">
    <citation type="journal article" date="2015" name="Science">
        <title>Genetic determinants of in vivo fitness and diet responsiveness in multiple human gut Bacteroides.</title>
        <authorList>
            <person name="Wu M."/>
            <person name="McNulty N.P."/>
            <person name="Rodionov D.A."/>
            <person name="Khoroshkin M.S."/>
            <person name="Griffin N.W."/>
            <person name="Cheng J."/>
            <person name="Latreille P."/>
            <person name="Kerstetter R.A."/>
            <person name="Terrapon N."/>
            <person name="Henrissat B."/>
            <person name="Osterman A.L."/>
            <person name="Gordon J.I."/>
        </authorList>
    </citation>
    <scope>NUCLEOTIDE SEQUENCE [LARGE SCALE GENOMIC DNA]</scope>
    <source>
        <strain evidence="1 7">WH2</strain>
    </source>
</reference>
<evidence type="ECO:0000313" key="7">
    <source>
        <dbReference type="Proteomes" id="UP000061809"/>
    </source>
</evidence>
<dbReference type="RefSeq" id="WP_007212026.1">
    <property type="nucleotide sequence ID" value="NZ_CAXKYC010000048.1"/>
</dbReference>
<dbReference type="EMBL" id="VVYW01000008">
    <property type="protein sequence ID" value="KAA5408955.1"/>
    <property type="molecule type" value="Genomic_DNA"/>
</dbReference>
<organism evidence="1 7">
    <name type="scientific">Bacteroides cellulosilyticus</name>
    <dbReference type="NCBI Taxonomy" id="246787"/>
    <lineage>
        <taxon>Bacteria</taxon>
        <taxon>Pseudomonadati</taxon>
        <taxon>Bacteroidota</taxon>
        <taxon>Bacteroidia</taxon>
        <taxon>Bacteroidales</taxon>
        <taxon>Bacteroidaceae</taxon>
        <taxon>Bacteroides</taxon>
    </lineage>
</organism>
<gene>
    <name evidence="1" type="ORF">BcellWH2_03376</name>
    <name evidence="6" type="ORF">DWX97_09735</name>
    <name evidence="2" type="ORF">F2Y86_10955</name>
    <name evidence="3" type="ORF">F2Y87_02915</name>
    <name evidence="4" type="ORF">PZH42_19415</name>
    <name evidence="5" type="ORF">RO785_23455</name>
</gene>
<evidence type="ECO:0000313" key="6">
    <source>
        <dbReference type="EMBL" id="RGS37408.1"/>
    </source>
</evidence>
<accession>A0A0P0GTH4</accession>
<proteinExistence type="predicted"/>
<evidence type="ECO:0000313" key="5">
    <source>
        <dbReference type="EMBL" id="MDT4513926.1"/>
    </source>
</evidence>
<dbReference type="AlphaFoldDB" id="A0A0P0GTH4"/>
<protein>
    <submittedName>
        <fullName evidence="2">DUF3037 domain-containing protein</fullName>
    </submittedName>
</protein>
<name>A0A0P0GTH4_9BACE</name>
<dbReference type="EMBL" id="QRVJ01000006">
    <property type="protein sequence ID" value="RGS37408.1"/>
    <property type="molecule type" value="Genomic_DNA"/>
</dbReference>
<dbReference type="Proteomes" id="UP000325055">
    <property type="component" value="Unassembled WGS sequence"/>
</dbReference>
<dbReference type="KEGG" id="bcel:BcellWH2_03376"/>
<dbReference type="Proteomes" id="UP000061809">
    <property type="component" value="Chromosome"/>
</dbReference>
<reference evidence="4" key="4">
    <citation type="submission" date="2023-03" db="EMBL/GenBank/DDBJ databases">
        <title>DFI Biobank Strains.</title>
        <authorList>
            <person name="Mostad J."/>
            <person name="Paddock L."/>
            <person name="Medina S."/>
            <person name="Waligurski E."/>
            <person name="Barat B."/>
            <person name="Smith R."/>
            <person name="Burgo V."/>
            <person name="Metcalfe C."/>
            <person name="Woodson C."/>
            <person name="Sundararajan A."/>
            <person name="Ramaswamy R."/>
            <person name="Lin H."/>
            <person name="Pamer E.G."/>
        </authorList>
    </citation>
    <scope>NUCLEOTIDE SEQUENCE</scope>
    <source>
        <strain evidence="4">DFI.9.5</strain>
    </source>
</reference>
<evidence type="ECO:0000313" key="1">
    <source>
        <dbReference type="EMBL" id="ALJ60609.1"/>
    </source>
</evidence>
<evidence type="ECO:0000313" key="8">
    <source>
        <dbReference type="Proteomes" id="UP000283341"/>
    </source>
</evidence>
<evidence type="ECO:0000313" key="9">
    <source>
        <dbReference type="Proteomes" id="UP000325055"/>
    </source>
</evidence>
<dbReference type="EMBL" id="JARFID010000023">
    <property type="protein sequence ID" value="MDE8696285.1"/>
    <property type="molecule type" value="Genomic_DNA"/>
</dbReference>
<reference evidence="6 8" key="2">
    <citation type="submission" date="2018-08" db="EMBL/GenBank/DDBJ databases">
        <title>A genome reference for cultivated species of the human gut microbiota.</title>
        <authorList>
            <person name="Zou Y."/>
            <person name="Xue W."/>
            <person name="Luo G."/>
        </authorList>
    </citation>
    <scope>NUCLEOTIDE SEQUENCE [LARGE SCALE GENOMIC DNA]</scope>
    <source>
        <strain evidence="6 8">AF22-3AC</strain>
    </source>
</reference>
<evidence type="ECO:0000313" key="4">
    <source>
        <dbReference type="EMBL" id="MDE8696285.1"/>
    </source>
</evidence>
<reference evidence="9 10" key="3">
    <citation type="journal article" date="2019" name="Nat. Med.">
        <title>A library of human gut bacterial isolates paired with longitudinal multiomics data enables mechanistic microbiome research.</title>
        <authorList>
            <person name="Poyet M."/>
            <person name="Groussin M."/>
            <person name="Gibbons S.M."/>
            <person name="Avila-Pacheco J."/>
            <person name="Jiang X."/>
            <person name="Kearney S.M."/>
            <person name="Perrotta A.R."/>
            <person name="Berdy B."/>
            <person name="Zhao S."/>
            <person name="Lieberman T.D."/>
            <person name="Swanson P.K."/>
            <person name="Smith M."/>
            <person name="Roesemann S."/>
            <person name="Alexander J.E."/>
            <person name="Rich S.A."/>
            <person name="Livny J."/>
            <person name="Vlamakis H."/>
            <person name="Clish C."/>
            <person name="Bullock K."/>
            <person name="Deik A."/>
            <person name="Scott J."/>
            <person name="Pierce K.A."/>
            <person name="Xavier R.J."/>
            <person name="Alm E.J."/>
        </authorList>
    </citation>
    <scope>NUCLEOTIDE SEQUENCE [LARGE SCALE GENOMIC DNA]</scope>
    <source>
        <strain evidence="2 9">BIOML-A7</strain>
        <strain evidence="3 10">BIOML-A8</strain>
    </source>
</reference>